<feature type="region of interest" description="Disordered" evidence="1">
    <location>
        <begin position="89"/>
        <end position="148"/>
    </location>
</feature>
<proteinExistence type="predicted"/>
<protein>
    <submittedName>
        <fullName evidence="2">Uncharacterized protein</fullName>
    </submittedName>
</protein>
<reference evidence="2" key="1">
    <citation type="submission" date="2020-01" db="EMBL/GenBank/DDBJ databases">
        <authorList>
            <person name="Meier V. D."/>
            <person name="Meier V D."/>
        </authorList>
    </citation>
    <scope>NUCLEOTIDE SEQUENCE</scope>
    <source>
        <strain evidence="2">HLG_WM_MAG_01</strain>
    </source>
</reference>
<name>A0A6S6TBN1_9BACT</name>
<evidence type="ECO:0000256" key="1">
    <source>
        <dbReference type="SAM" id="MobiDB-lite"/>
    </source>
</evidence>
<accession>A0A6S6TBN1</accession>
<evidence type="ECO:0000313" key="2">
    <source>
        <dbReference type="EMBL" id="CAA6812801.1"/>
    </source>
</evidence>
<dbReference type="AlphaFoldDB" id="A0A6S6TBN1"/>
<gene>
    <name evidence="2" type="ORF">HELGO_WM326</name>
</gene>
<feature type="compositionally biased region" description="Basic and acidic residues" evidence="1">
    <location>
        <begin position="103"/>
        <end position="120"/>
    </location>
</feature>
<dbReference type="EMBL" id="CACVAS010000058">
    <property type="protein sequence ID" value="CAA6812801.1"/>
    <property type="molecule type" value="Genomic_DNA"/>
</dbReference>
<organism evidence="2">
    <name type="scientific">uncultured Sulfurovum sp</name>
    <dbReference type="NCBI Taxonomy" id="269237"/>
    <lineage>
        <taxon>Bacteria</taxon>
        <taxon>Pseudomonadati</taxon>
        <taxon>Campylobacterota</taxon>
        <taxon>Epsilonproteobacteria</taxon>
        <taxon>Campylobacterales</taxon>
        <taxon>Sulfurovaceae</taxon>
        <taxon>Sulfurovum</taxon>
        <taxon>environmental samples</taxon>
    </lineage>
</organism>
<sequence length="148" mass="16638">MVKFILIVITIVFVGLAYYVNIDKDKSTIKTVVKKEVSTPPIEEPLVEVKKEVSQQVTQLKQDTSTNKEAPVKELIPSVEDSKEIDTTELEIDQEYHPNVNRTSDEPLSDKELDAIEKHMIASGEISQEDDFSASTENLGYDPSELAR</sequence>